<evidence type="ECO:0000259" key="2">
    <source>
        <dbReference type="Pfam" id="PF13568"/>
    </source>
</evidence>
<keyword evidence="1" id="KW-0732">Signal</keyword>
<dbReference type="InterPro" id="IPR025665">
    <property type="entry name" value="Beta-barrel_OMP_2"/>
</dbReference>
<dbReference type="EMBL" id="BAABGR010000003">
    <property type="protein sequence ID" value="GAA4510584.1"/>
    <property type="molecule type" value="Genomic_DNA"/>
</dbReference>
<organism evidence="3 4">
    <name type="scientific">Sphingobacterium thermophilum</name>
    <dbReference type="NCBI Taxonomy" id="768534"/>
    <lineage>
        <taxon>Bacteria</taxon>
        <taxon>Pseudomonadati</taxon>
        <taxon>Bacteroidota</taxon>
        <taxon>Sphingobacteriia</taxon>
        <taxon>Sphingobacteriales</taxon>
        <taxon>Sphingobacteriaceae</taxon>
        <taxon>Sphingobacterium</taxon>
    </lineage>
</organism>
<evidence type="ECO:0000256" key="1">
    <source>
        <dbReference type="SAM" id="SignalP"/>
    </source>
</evidence>
<gene>
    <name evidence="3" type="ORF">GCM10023173_02160</name>
</gene>
<reference evidence="4" key="1">
    <citation type="journal article" date="2019" name="Int. J. Syst. Evol. Microbiol.">
        <title>The Global Catalogue of Microorganisms (GCM) 10K type strain sequencing project: providing services to taxonomists for standard genome sequencing and annotation.</title>
        <authorList>
            <consortium name="The Broad Institute Genomics Platform"/>
            <consortium name="The Broad Institute Genome Sequencing Center for Infectious Disease"/>
            <person name="Wu L."/>
            <person name="Ma J."/>
        </authorList>
    </citation>
    <scope>NUCLEOTIDE SEQUENCE [LARGE SCALE GENOMIC DNA]</scope>
    <source>
        <strain evidence="4">JCM 17858</strain>
    </source>
</reference>
<accession>A0ABP8QUG9</accession>
<dbReference type="RefSeq" id="WP_345063474.1">
    <property type="nucleotide sequence ID" value="NZ_BAABGR010000003.1"/>
</dbReference>
<feature type="chain" id="PRO_5045667268" description="Outer membrane protein beta-barrel domain-containing protein" evidence="1">
    <location>
        <begin position="21"/>
        <end position="197"/>
    </location>
</feature>
<protein>
    <recommendedName>
        <fullName evidence="2">Outer membrane protein beta-barrel domain-containing protein</fullName>
    </recommendedName>
</protein>
<keyword evidence="4" id="KW-1185">Reference proteome</keyword>
<name>A0ABP8QUG9_9SPHI</name>
<sequence length="197" mass="20669">MKRFLLAMAVVCGFATVANGQTSYGIKAGVTFPKVVTSGEGLTITSDANTGFYLTGYADVGLSNGFTFQPGISLQNKGGKYQIGSENVKMNLMYIEVPLNFVYYIPAGMGNLFLGAGPYVAYGVSAKVSYGNLSESGSFDEADLKAFDAGVNILGGYRLGNGLSLNAGYGWGLTNIDKDSGATTKNKLFSVGIGFQF</sequence>
<evidence type="ECO:0000313" key="3">
    <source>
        <dbReference type="EMBL" id="GAA4510584.1"/>
    </source>
</evidence>
<comment type="caution">
    <text evidence="3">The sequence shown here is derived from an EMBL/GenBank/DDBJ whole genome shotgun (WGS) entry which is preliminary data.</text>
</comment>
<feature type="signal peptide" evidence="1">
    <location>
        <begin position="1"/>
        <end position="20"/>
    </location>
</feature>
<dbReference type="Pfam" id="PF13568">
    <property type="entry name" value="OMP_b-brl_2"/>
    <property type="match status" value="1"/>
</dbReference>
<dbReference type="Proteomes" id="UP001500394">
    <property type="component" value="Unassembled WGS sequence"/>
</dbReference>
<evidence type="ECO:0000313" key="4">
    <source>
        <dbReference type="Proteomes" id="UP001500394"/>
    </source>
</evidence>
<feature type="domain" description="Outer membrane protein beta-barrel" evidence="2">
    <location>
        <begin position="23"/>
        <end position="177"/>
    </location>
</feature>
<proteinExistence type="predicted"/>